<evidence type="ECO:0000313" key="2">
    <source>
        <dbReference type="Proteomes" id="UP000199013"/>
    </source>
</evidence>
<accession>A0A1C3NTB4</accession>
<name>A0A1C3NTB4_9ACTN</name>
<dbReference type="Proteomes" id="UP000199013">
    <property type="component" value="Unassembled WGS sequence"/>
</dbReference>
<protein>
    <submittedName>
        <fullName evidence="1">Uncharacterized protein</fullName>
    </submittedName>
</protein>
<reference evidence="2" key="1">
    <citation type="submission" date="2016-02" db="EMBL/GenBank/DDBJ databases">
        <authorList>
            <person name="Wibberg D."/>
        </authorList>
    </citation>
    <scope>NUCLEOTIDE SEQUENCE [LARGE SCALE GENOMIC DNA]</scope>
</reference>
<dbReference type="EMBL" id="FLUV01000141">
    <property type="protein sequence ID" value="SBW17694.1"/>
    <property type="molecule type" value="Genomic_DNA"/>
</dbReference>
<evidence type="ECO:0000313" key="1">
    <source>
        <dbReference type="EMBL" id="SBW17694.1"/>
    </source>
</evidence>
<dbReference type="AlphaFoldDB" id="A0A1C3NTB4"/>
<proteinExistence type="predicted"/>
<keyword evidence="2" id="KW-1185">Reference proteome</keyword>
<gene>
    <name evidence="1" type="ORF">FDG2_0338</name>
</gene>
<organism evidence="1 2">
    <name type="scientific">Candidatus Protofrankia californiensis</name>
    <dbReference type="NCBI Taxonomy" id="1839754"/>
    <lineage>
        <taxon>Bacteria</taxon>
        <taxon>Bacillati</taxon>
        <taxon>Actinomycetota</taxon>
        <taxon>Actinomycetes</taxon>
        <taxon>Frankiales</taxon>
        <taxon>Frankiaceae</taxon>
        <taxon>Protofrankia</taxon>
    </lineage>
</organism>
<sequence length="47" mass="5353">MRTLLTNHRFPVTDDNDLLTVAARLAIPVKQRRSLQCGRVTVADRPH</sequence>